<comment type="subcellular location">
    <subcellularLocation>
        <location evidence="2">Cytoplasm</location>
        <location evidence="2">Cytoskeleton</location>
    </subcellularLocation>
    <subcellularLocation>
        <location evidence="1">Membrane</location>
        <topology evidence="1">Multi-pass membrane protein</topology>
    </subcellularLocation>
</comment>
<evidence type="ECO:0000256" key="4">
    <source>
        <dbReference type="ARBA" id="ARBA00008017"/>
    </source>
</evidence>
<dbReference type="GO" id="GO:0005886">
    <property type="term" value="C:plasma membrane"/>
    <property type="evidence" value="ECO:0007669"/>
    <property type="project" value="TreeGrafter"/>
</dbReference>
<keyword evidence="12" id="KW-1185">Reference proteome</keyword>
<dbReference type="PANTHER" id="PTHR31618:SF16">
    <property type="entry name" value="MECHANOSENSITIVE ION CHANNEL PROTEIN"/>
    <property type="match status" value="1"/>
</dbReference>
<evidence type="ECO:0000256" key="2">
    <source>
        <dbReference type="ARBA" id="ARBA00004245"/>
    </source>
</evidence>
<dbReference type="InterPro" id="IPR016688">
    <property type="entry name" value="MscS-like_plants/fungi"/>
</dbReference>
<comment type="caution">
    <text evidence="11">The sequence shown here is derived from an EMBL/GenBank/DDBJ whole genome shotgun (WGS) entry which is preliminary data.</text>
</comment>
<evidence type="ECO:0000259" key="10">
    <source>
        <dbReference type="Pfam" id="PF06886"/>
    </source>
</evidence>
<evidence type="ECO:0000313" key="11">
    <source>
        <dbReference type="EMBL" id="KAF5949239.1"/>
    </source>
</evidence>
<evidence type="ECO:0000256" key="8">
    <source>
        <dbReference type="SAM" id="Coils"/>
    </source>
</evidence>
<reference evidence="11 12" key="2">
    <citation type="submission" date="2020-07" db="EMBL/GenBank/DDBJ databases">
        <title>Genome assembly of wild tea tree DASZ reveals pedigree and selection history of tea varieties.</title>
        <authorList>
            <person name="Zhang W."/>
        </authorList>
    </citation>
    <scope>NUCLEOTIDE SEQUENCE [LARGE SCALE GENOMIC DNA]</scope>
    <source>
        <strain evidence="12">cv. G240</strain>
        <tissue evidence="11">Leaf</tissue>
    </source>
</reference>
<accession>A0A7J7H8S0</accession>
<evidence type="ECO:0000256" key="3">
    <source>
        <dbReference type="ARBA" id="ARBA00005885"/>
    </source>
</evidence>
<dbReference type="PANTHER" id="PTHR31618">
    <property type="entry name" value="MECHANOSENSITIVE ION CHANNEL PROTEIN 5"/>
    <property type="match status" value="1"/>
</dbReference>
<keyword evidence="5" id="KW-0963">Cytoplasm</keyword>
<name>A0A7J7H8S0_CAMSI</name>
<keyword evidence="8" id="KW-0175">Coiled coil</keyword>
<keyword evidence="6" id="KW-0493">Microtubule</keyword>
<feature type="coiled-coil region" evidence="8">
    <location>
        <begin position="85"/>
        <end position="117"/>
    </location>
</feature>
<evidence type="ECO:0000256" key="9">
    <source>
        <dbReference type="SAM" id="MobiDB-lite"/>
    </source>
</evidence>
<dbReference type="EMBL" id="JACBKZ010000005">
    <property type="protein sequence ID" value="KAF5949239.1"/>
    <property type="molecule type" value="Genomic_DNA"/>
</dbReference>
<protein>
    <recommendedName>
        <fullName evidence="10">TPX2 C-terminal domain-containing protein</fullName>
    </recommendedName>
</protein>
<evidence type="ECO:0000256" key="5">
    <source>
        <dbReference type="ARBA" id="ARBA00022490"/>
    </source>
</evidence>
<feature type="compositionally biased region" description="Basic residues" evidence="9">
    <location>
        <begin position="30"/>
        <end position="42"/>
    </location>
</feature>
<feature type="domain" description="TPX2 C-terminal" evidence="10">
    <location>
        <begin position="84"/>
        <end position="136"/>
    </location>
</feature>
<dbReference type="Proteomes" id="UP000593564">
    <property type="component" value="Unassembled WGS sequence"/>
</dbReference>
<proteinExistence type="inferred from homology"/>
<dbReference type="GO" id="GO:0005874">
    <property type="term" value="C:microtubule"/>
    <property type="evidence" value="ECO:0007669"/>
    <property type="project" value="UniProtKB-KW"/>
</dbReference>
<dbReference type="AlphaFoldDB" id="A0A7J7H8S0"/>
<dbReference type="Pfam" id="PF06886">
    <property type="entry name" value="TPX2"/>
    <property type="match status" value="1"/>
</dbReference>
<comment type="similarity">
    <text evidence="4">Belongs to the MscS (TC 1.A.23) family.</text>
</comment>
<evidence type="ECO:0000256" key="6">
    <source>
        <dbReference type="ARBA" id="ARBA00022701"/>
    </source>
</evidence>
<reference evidence="12" key="1">
    <citation type="journal article" date="2020" name="Nat. Commun.">
        <title>Genome assembly of wild tea tree DASZ reveals pedigree and selection history of tea varieties.</title>
        <authorList>
            <person name="Zhang W."/>
            <person name="Zhang Y."/>
            <person name="Qiu H."/>
            <person name="Guo Y."/>
            <person name="Wan H."/>
            <person name="Zhang X."/>
            <person name="Scossa F."/>
            <person name="Alseekh S."/>
            <person name="Zhang Q."/>
            <person name="Wang P."/>
            <person name="Xu L."/>
            <person name="Schmidt M.H."/>
            <person name="Jia X."/>
            <person name="Li D."/>
            <person name="Zhu A."/>
            <person name="Guo F."/>
            <person name="Chen W."/>
            <person name="Ni D."/>
            <person name="Usadel B."/>
            <person name="Fernie A.R."/>
            <person name="Wen W."/>
        </authorList>
    </citation>
    <scope>NUCLEOTIDE SEQUENCE [LARGE SCALE GENOMIC DNA]</scope>
    <source>
        <strain evidence="12">cv. G240</strain>
    </source>
</reference>
<evidence type="ECO:0000256" key="1">
    <source>
        <dbReference type="ARBA" id="ARBA00004141"/>
    </source>
</evidence>
<keyword evidence="7" id="KW-0206">Cytoskeleton</keyword>
<organism evidence="11 12">
    <name type="scientific">Camellia sinensis</name>
    <name type="common">Tea plant</name>
    <name type="synonym">Thea sinensis</name>
    <dbReference type="NCBI Taxonomy" id="4442"/>
    <lineage>
        <taxon>Eukaryota</taxon>
        <taxon>Viridiplantae</taxon>
        <taxon>Streptophyta</taxon>
        <taxon>Embryophyta</taxon>
        <taxon>Tracheophyta</taxon>
        <taxon>Spermatophyta</taxon>
        <taxon>Magnoliopsida</taxon>
        <taxon>eudicotyledons</taxon>
        <taxon>Gunneridae</taxon>
        <taxon>Pentapetalae</taxon>
        <taxon>asterids</taxon>
        <taxon>Ericales</taxon>
        <taxon>Theaceae</taxon>
        <taxon>Camellia</taxon>
    </lineage>
</organism>
<gene>
    <name evidence="11" type="ORF">HYC85_011232</name>
</gene>
<dbReference type="GO" id="GO:0008381">
    <property type="term" value="F:mechanosensitive monoatomic ion channel activity"/>
    <property type="evidence" value="ECO:0007669"/>
    <property type="project" value="TreeGrafter"/>
</dbReference>
<evidence type="ECO:0000256" key="7">
    <source>
        <dbReference type="ARBA" id="ARBA00023212"/>
    </source>
</evidence>
<sequence length="285" mass="34047">MWVDLDLEATSGYKDNEKIKPKPSNGNRKGNARSKVKPFKLRTKQRGRFKEEEFVKKLQQMMMEEEKQRIPIAQGLPWTTDEPELAEKMSLIEQYREKRERQQKLAEEEEIRRLRKELIPRAQLMPYFDRTFIPRRFIYLEDLQGFMLEDEALKTMSLLGGSSESEKISKTSLKNWVVIGVRLMMFSYIESKKDHWYPSPTVVPMNLEELNKLKISVWLRHRMNHQDMQGRWFRRALVVEEIIKIVKELDIEYLLLPLDVNIHNMPPISSTRCPNHHDHCEVEHD</sequence>
<dbReference type="GO" id="GO:0006820">
    <property type="term" value="P:monoatomic anion transport"/>
    <property type="evidence" value="ECO:0007669"/>
    <property type="project" value="TreeGrafter"/>
</dbReference>
<dbReference type="InterPro" id="IPR027329">
    <property type="entry name" value="TPX2_C"/>
</dbReference>
<evidence type="ECO:0000313" key="12">
    <source>
        <dbReference type="Proteomes" id="UP000593564"/>
    </source>
</evidence>
<feature type="region of interest" description="Disordered" evidence="9">
    <location>
        <begin position="1"/>
        <end position="42"/>
    </location>
</feature>
<comment type="similarity">
    <text evidence="3">Belongs to the TPX2 family.</text>
</comment>